<reference evidence="1 2" key="1">
    <citation type="submission" date="2020-08" db="EMBL/GenBank/DDBJ databases">
        <title>Genomic Encyclopedia of Type Strains, Phase IV (KMG-IV): sequencing the most valuable type-strain genomes for metagenomic binning, comparative biology and taxonomic classification.</title>
        <authorList>
            <person name="Goeker M."/>
        </authorList>
    </citation>
    <scope>NUCLEOTIDE SEQUENCE [LARGE SCALE GENOMIC DNA]</scope>
    <source>
        <strain evidence="1 2">DSM 29514</strain>
    </source>
</reference>
<evidence type="ECO:0000313" key="2">
    <source>
        <dbReference type="Proteomes" id="UP000519897"/>
    </source>
</evidence>
<name>A0A7W6LEP6_9HYPH</name>
<evidence type="ECO:0000313" key="1">
    <source>
        <dbReference type="EMBL" id="MBB4142851.1"/>
    </source>
</evidence>
<dbReference type="EMBL" id="JACIEC010000001">
    <property type="protein sequence ID" value="MBB4142851.1"/>
    <property type="molecule type" value="Genomic_DNA"/>
</dbReference>
<accession>A0A7W6LEP6</accession>
<protein>
    <recommendedName>
        <fullName evidence="3">DNA-binding protein</fullName>
    </recommendedName>
</protein>
<dbReference type="Proteomes" id="UP000519897">
    <property type="component" value="Unassembled WGS sequence"/>
</dbReference>
<dbReference type="AlphaFoldDB" id="A0A7W6LEP6"/>
<keyword evidence="2" id="KW-1185">Reference proteome</keyword>
<evidence type="ECO:0008006" key="3">
    <source>
        <dbReference type="Google" id="ProtNLM"/>
    </source>
</evidence>
<comment type="caution">
    <text evidence="1">The sequence shown here is derived from an EMBL/GenBank/DDBJ whole genome shotgun (WGS) entry which is preliminary data.</text>
</comment>
<organism evidence="1 2">
    <name type="scientific">Rhizobium rhizoryzae</name>
    <dbReference type="NCBI Taxonomy" id="451876"/>
    <lineage>
        <taxon>Bacteria</taxon>
        <taxon>Pseudomonadati</taxon>
        <taxon>Pseudomonadota</taxon>
        <taxon>Alphaproteobacteria</taxon>
        <taxon>Hyphomicrobiales</taxon>
        <taxon>Rhizobiaceae</taxon>
        <taxon>Rhizobium/Agrobacterium group</taxon>
        <taxon>Rhizobium</taxon>
    </lineage>
</organism>
<dbReference type="RefSeq" id="WP_165136845.1">
    <property type="nucleotide sequence ID" value="NZ_CP049250.1"/>
</dbReference>
<sequence length="179" mass="19677">MTREVFEFELVFELPSTENDAYSLSDAVFAAGYEDAVIGTGNPKLLGVELEAEGTDATDAILSAAKNILRNLPAGTRLREFRPDLVSLADVAKKLNVKRQALQKRAEMPLPSLGGLYRIDELADTFGKIARDGGRKTRLNLSQAMKWLAAGKAARQLNARLTMQELDPLSLELRSKPNF</sequence>
<gene>
    <name evidence="1" type="ORF">GGQ72_001350</name>
</gene>
<proteinExistence type="predicted"/>